<evidence type="ECO:0000313" key="2">
    <source>
        <dbReference type="Proteomes" id="UP000815325"/>
    </source>
</evidence>
<evidence type="ECO:0008006" key="3">
    <source>
        <dbReference type="Google" id="ProtNLM"/>
    </source>
</evidence>
<name>A0ABQ7GT47_DUNSA</name>
<protein>
    <recommendedName>
        <fullName evidence="3">Secreted protein</fullName>
    </recommendedName>
</protein>
<keyword evidence="2" id="KW-1185">Reference proteome</keyword>
<proteinExistence type="predicted"/>
<sequence>MLISERHLLFDAAVCSLLSSACYAHNSRNLTYFFLGASAAHHVHAGFWLSSCFFSWYLFVRLLDLGAIACSYHSKIWCVQGHDFGLAL</sequence>
<reference evidence="1" key="1">
    <citation type="submission" date="2017-08" db="EMBL/GenBank/DDBJ databases">
        <authorList>
            <person name="Polle J.E."/>
            <person name="Barry K."/>
            <person name="Cushman J."/>
            <person name="Schmutz J."/>
            <person name="Tran D."/>
            <person name="Hathwaick L.T."/>
            <person name="Yim W.C."/>
            <person name="Jenkins J."/>
            <person name="Mckie-Krisberg Z.M."/>
            <person name="Prochnik S."/>
            <person name="Lindquist E."/>
            <person name="Dockter R.B."/>
            <person name="Adam C."/>
            <person name="Molina H."/>
            <person name="Bunkerborg J."/>
            <person name="Jin E."/>
            <person name="Buchheim M."/>
            <person name="Magnuson J."/>
        </authorList>
    </citation>
    <scope>NUCLEOTIDE SEQUENCE</scope>
    <source>
        <strain evidence="1">CCAP 19/18</strain>
    </source>
</reference>
<gene>
    <name evidence="1" type="ORF">DUNSADRAFT_3908</name>
</gene>
<dbReference type="EMBL" id="MU069604">
    <property type="protein sequence ID" value="KAF5837765.1"/>
    <property type="molecule type" value="Genomic_DNA"/>
</dbReference>
<dbReference type="Proteomes" id="UP000815325">
    <property type="component" value="Unassembled WGS sequence"/>
</dbReference>
<organism evidence="1 2">
    <name type="scientific">Dunaliella salina</name>
    <name type="common">Green alga</name>
    <name type="synonym">Protococcus salinus</name>
    <dbReference type="NCBI Taxonomy" id="3046"/>
    <lineage>
        <taxon>Eukaryota</taxon>
        <taxon>Viridiplantae</taxon>
        <taxon>Chlorophyta</taxon>
        <taxon>core chlorophytes</taxon>
        <taxon>Chlorophyceae</taxon>
        <taxon>CS clade</taxon>
        <taxon>Chlamydomonadales</taxon>
        <taxon>Dunaliellaceae</taxon>
        <taxon>Dunaliella</taxon>
    </lineage>
</organism>
<accession>A0ABQ7GT47</accession>
<evidence type="ECO:0000313" key="1">
    <source>
        <dbReference type="EMBL" id="KAF5837765.1"/>
    </source>
</evidence>
<comment type="caution">
    <text evidence="1">The sequence shown here is derived from an EMBL/GenBank/DDBJ whole genome shotgun (WGS) entry which is preliminary data.</text>
</comment>
<dbReference type="PROSITE" id="PS51257">
    <property type="entry name" value="PROKAR_LIPOPROTEIN"/>
    <property type="match status" value="1"/>
</dbReference>